<evidence type="ECO:0000313" key="3">
    <source>
        <dbReference type="Proteomes" id="UP000827138"/>
    </source>
</evidence>
<organism evidence="2 3">
    <name type="scientific">Streptomyces akebiae</name>
    <dbReference type="NCBI Taxonomy" id="2865673"/>
    <lineage>
        <taxon>Bacteria</taxon>
        <taxon>Bacillati</taxon>
        <taxon>Actinomycetota</taxon>
        <taxon>Actinomycetes</taxon>
        <taxon>Kitasatosporales</taxon>
        <taxon>Streptomycetaceae</taxon>
        <taxon>Streptomyces</taxon>
    </lineage>
</organism>
<gene>
    <name evidence="2" type="ORF">K1J60_05875</name>
</gene>
<name>A0ABX8XKD5_9ACTN</name>
<reference evidence="2 3" key="1">
    <citation type="submission" date="2021-08" db="EMBL/GenBank/DDBJ databases">
        <authorList>
            <person name="Ping M."/>
        </authorList>
    </citation>
    <scope>NUCLEOTIDE SEQUENCE [LARGE SCALE GENOMIC DNA]</scope>
    <source>
        <strain evidence="2 3">MG28</strain>
    </source>
</reference>
<evidence type="ECO:0000256" key="1">
    <source>
        <dbReference type="SAM" id="MobiDB-lite"/>
    </source>
</evidence>
<keyword evidence="3" id="KW-1185">Reference proteome</keyword>
<accession>A0ABX8XKD5</accession>
<protein>
    <submittedName>
        <fullName evidence="2">Uncharacterized protein</fullName>
    </submittedName>
</protein>
<dbReference type="EMBL" id="CP080647">
    <property type="protein sequence ID" value="QYX76094.1"/>
    <property type="molecule type" value="Genomic_DNA"/>
</dbReference>
<proteinExistence type="predicted"/>
<dbReference type="RefSeq" id="WP_220645230.1">
    <property type="nucleotide sequence ID" value="NZ_CP080647.1"/>
</dbReference>
<evidence type="ECO:0000313" key="2">
    <source>
        <dbReference type="EMBL" id="QYX76094.1"/>
    </source>
</evidence>
<sequence length="176" mass="19297">MDLTILDADFALSRQSVPGRSLTMNSETYHLQASLAEQDSSASLPNYDDDTVGGGQAMGFIRIFQDTGSRSGWHSVWDQGEPRDEGWEAVSTNNRAIYEVRLDGVPKGRVIARHPHDGRPCFGYSFQGELGLEPDQVVKVGQHALSAHRPAEDVAASHSSGVPVPTERQWPVSVRR</sequence>
<dbReference type="Proteomes" id="UP000827138">
    <property type="component" value="Chromosome"/>
</dbReference>
<feature type="region of interest" description="Disordered" evidence="1">
    <location>
        <begin position="149"/>
        <end position="176"/>
    </location>
</feature>